<dbReference type="GO" id="GO:0030488">
    <property type="term" value="P:tRNA methylation"/>
    <property type="evidence" value="ECO:0007669"/>
    <property type="project" value="TreeGrafter"/>
</dbReference>
<dbReference type="EMBL" id="CAGS01000127">
    <property type="protein sequence ID" value="CCF83264.1"/>
    <property type="molecule type" value="Genomic_DNA"/>
</dbReference>
<dbReference type="PANTHER" id="PTHR11806:SF0">
    <property type="entry name" value="PROTEIN MTO1 HOMOLOG, MITOCHONDRIAL"/>
    <property type="match status" value="1"/>
</dbReference>
<evidence type="ECO:0000256" key="6">
    <source>
        <dbReference type="ARBA" id="ARBA00025948"/>
    </source>
</evidence>
<dbReference type="AlphaFoldDB" id="I4EF02"/>
<keyword evidence="4" id="KW-0819">tRNA processing</keyword>
<evidence type="ECO:0000259" key="7">
    <source>
        <dbReference type="SMART" id="SM01228"/>
    </source>
</evidence>
<evidence type="ECO:0000313" key="9">
    <source>
        <dbReference type="Proteomes" id="UP000004221"/>
    </source>
</evidence>
<comment type="cofactor">
    <cofactor evidence="1">
        <name>FAD</name>
        <dbReference type="ChEBI" id="CHEBI:57692"/>
    </cofactor>
</comment>
<protein>
    <submittedName>
        <fullName evidence="8">tRNA uridine 5-carboxymethylaminomethyl modification enzyme mnmG</fullName>
    </submittedName>
</protein>
<dbReference type="FunFam" id="1.10.150.570:FF:000001">
    <property type="entry name" value="tRNA uridine 5-carboxymethylaminomethyl modification enzyme MnmG"/>
    <property type="match status" value="1"/>
</dbReference>
<name>I4EF02_9BACT</name>
<dbReference type="GO" id="GO:0002098">
    <property type="term" value="P:tRNA wobble uridine modification"/>
    <property type="evidence" value="ECO:0007669"/>
    <property type="project" value="TreeGrafter"/>
</dbReference>
<dbReference type="InterPro" id="IPR049312">
    <property type="entry name" value="GIDA_C_N"/>
</dbReference>
<comment type="subunit">
    <text evidence="6">Homodimer. Heterotetramer of two MnmE and two MnmG subunits.</text>
</comment>
<dbReference type="InterPro" id="IPR002218">
    <property type="entry name" value="MnmG-rel"/>
</dbReference>
<evidence type="ECO:0000313" key="8">
    <source>
        <dbReference type="EMBL" id="CCF83264.1"/>
    </source>
</evidence>
<dbReference type="Gene3D" id="1.10.10.1800">
    <property type="entry name" value="tRNA uridine 5-carboxymethylaminomethyl modification enzyme MnmG/GidA"/>
    <property type="match status" value="1"/>
</dbReference>
<dbReference type="GO" id="GO:0005829">
    <property type="term" value="C:cytosol"/>
    <property type="evidence" value="ECO:0007669"/>
    <property type="project" value="TreeGrafter"/>
</dbReference>
<sequence length="171" mass="19152">MLAETEQVSRIVDKLSGIYLSANGQTGDLLARAGLPVINRSMTALEYVRRQDVTYSRLARALTLGGIRVPGVDSWELPERLATRVEVEARYAAYIEKELAQVERARRLESRRIPEYVDFSVLPSLRIEAREKLERFRPATVGQASRIAGVTPGDVAVLLVHLERLENGVPR</sequence>
<evidence type="ECO:0000256" key="1">
    <source>
        <dbReference type="ARBA" id="ARBA00001974"/>
    </source>
</evidence>
<dbReference type="Pfam" id="PF13932">
    <property type="entry name" value="SAM_GIDA_C"/>
    <property type="match status" value="1"/>
</dbReference>
<evidence type="ECO:0000256" key="4">
    <source>
        <dbReference type="ARBA" id="ARBA00022694"/>
    </source>
</evidence>
<dbReference type="Pfam" id="PF21680">
    <property type="entry name" value="GIDA_C_1st"/>
    <property type="match status" value="1"/>
</dbReference>
<comment type="caution">
    <text evidence="8">The sequence shown here is derived from an EMBL/GenBank/DDBJ whole genome shotgun (WGS) entry which is preliminary data.</text>
</comment>
<keyword evidence="3" id="KW-0285">Flavoprotein</keyword>
<evidence type="ECO:0000256" key="5">
    <source>
        <dbReference type="ARBA" id="ARBA00022827"/>
    </source>
</evidence>
<keyword evidence="9" id="KW-1185">Reference proteome</keyword>
<feature type="domain" description="tRNA uridine 5-carboxymethylaminomethyl modification enzyme C-terminal subdomain" evidence="7">
    <location>
        <begin position="89"/>
        <end position="160"/>
    </location>
</feature>
<keyword evidence="5" id="KW-0274">FAD</keyword>
<dbReference type="SMART" id="SM01228">
    <property type="entry name" value="GIDA_assoc_3"/>
    <property type="match status" value="1"/>
</dbReference>
<dbReference type="PANTHER" id="PTHR11806">
    <property type="entry name" value="GLUCOSE INHIBITED DIVISION PROTEIN A"/>
    <property type="match status" value="1"/>
</dbReference>
<proteinExistence type="inferred from homology"/>
<evidence type="ECO:0000256" key="2">
    <source>
        <dbReference type="ARBA" id="ARBA00007653"/>
    </source>
</evidence>
<dbReference type="InterPro" id="IPR047001">
    <property type="entry name" value="MnmG_C_subdom"/>
</dbReference>
<accession>I4EF02</accession>
<dbReference type="GO" id="GO:0050660">
    <property type="term" value="F:flavin adenine dinucleotide binding"/>
    <property type="evidence" value="ECO:0007669"/>
    <property type="project" value="InterPro"/>
</dbReference>
<dbReference type="InterPro" id="IPR026904">
    <property type="entry name" value="MnmG_C"/>
</dbReference>
<dbReference type="Proteomes" id="UP000004221">
    <property type="component" value="Unassembled WGS sequence"/>
</dbReference>
<reference evidence="8 9" key="1">
    <citation type="journal article" date="2012" name="ISME J.">
        <title>Nitrification expanded: discovery, physiology and genomics of a nitrite-oxidizing bacterium from the phylum Chloroflexi.</title>
        <authorList>
            <person name="Sorokin D.Y."/>
            <person name="Lucker S."/>
            <person name="Vejmelkova D."/>
            <person name="Kostrikina N.A."/>
            <person name="Kleerebezem R."/>
            <person name="Rijpstra W.I."/>
            <person name="Damste J.S."/>
            <person name="Le Paslier D."/>
            <person name="Muyzer G."/>
            <person name="Wagner M."/>
            <person name="van Loosdrecht M.C."/>
            <person name="Daims H."/>
        </authorList>
    </citation>
    <scope>NUCLEOTIDE SEQUENCE [LARGE SCALE GENOMIC DNA]</scope>
    <source>
        <strain evidence="9">none</strain>
    </source>
</reference>
<dbReference type="Gene3D" id="1.10.150.570">
    <property type="entry name" value="GidA associated domain, C-terminal subdomain"/>
    <property type="match status" value="1"/>
</dbReference>
<comment type="similarity">
    <text evidence="2">Belongs to the MnmG family.</text>
</comment>
<organism evidence="8 9">
    <name type="scientific">Nitrolancea hollandica Lb</name>
    <dbReference type="NCBI Taxonomy" id="1129897"/>
    <lineage>
        <taxon>Bacteria</taxon>
        <taxon>Pseudomonadati</taxon>
        <taxon>Thermomicrobiota</taxon>
        <taxon>Thermomicrobia</taxon>
        <taxon>Sphaerobacterales</taxon>
        <taxon>Sphaerobacterineae</taxon>
        <taxon>Sphaerobacteraceae</taxon>
        <taxon>Nitrolancea</taxon>
    </lineage>
</organism>
<evidence type="ECO:0000256" key="3">
    <source>
        <dbReference type="ARBA" id="ARBA00022630"/>
    </source>
</evidence>
<dbReference type="InterPro" id="IPR044920">
    <property type="entry name" value="MnmG_C_subdom_sf"/>
</dbReference>
<gene>
    <name evidence="8" type="ORF">NITHO_2120007</name>
</gene>